<comment type="function">
    <text evidence="5">Effector that suppresses plant defense responses during pathogen infection.</text>
</comment>
<evidence type="ECO:0000313" key="6">
    <source>
        <dbReference type="EMBL" id="AEK80872.1"/>
    </source>
</evidence>
<dbReference type="EMBL" id="JN254059">
    <property type="protein sequence ID" value="AEK80872.1"/>
    <property type="molecule type" value="Genomic_DNA"/>
</dbReference>
<keyword evidence="3 5" id="KW-0964">Secreted</keyword>
<evidence type="ECO:0000256" key="4">
    <source>
        <dbReference type="ARBA" id="ARBA00022729"/>
    </source>
</evidence>
<dbReference type="OrthoDB" id="126652at2759"/>
<protein>
    <recommendedName>
        <fullName evidence="5">RxLR effector protein</fullName>
    </recommendedName>
</protein>
<dbReference type="RefSeq" id="XP_009516297.1">
    <property type="nucleotide sequence ID" value="XM_009518002.1"/>
</dbReference>
<dbReference type="InterPro" id="IPR031825">
    <property type="entry name" value="RXLR"/>
</dbReference>
<evidence type="ECO:0000256" key="1">
    <source>
        <dbReference type="ARBA" id="ARBA00004613"/>
    </source>
</evidence>
<evidence type="ECO:0000256" key="3">
    <source>
        <dbReference type="ARBA" id="ARBA00022525"/>
    </source>
</evidence>
<dbReference type="GO" id="GO:0005576">
    <property type="term" value="C:extracellular region"/>
    <property type="evidence" value="ECO:0007669"/>
    <property type="project" value="UniProtKB-SubCell"/>
</dbReference>
<dbReference type="EMBL" id="JN254060">
    <property type="protein sequence ID" value="AEK80873.1"/>
    <property type="molecule type" value="Genomic_DNA"/>
</dbReference>
<sequence>MRLLLWVLLVTLVTFISSASATATVTDSKDITVSQLTDSEIDELSRLLTAETDDDNTKPFLRGDAKKDLTTAGDKTEDEERGLFSLISSIKNGWAKWKSNALEKAFQHMMKHGETPTTLAKRLEIGGATEPRYERLYEKLVDQLPHDHRYLSSGCDY</sequence>
<dbReference type="Pfam" id="PF16810">
    <property type="entry name" value="RXLR"/>
    <property type="match status" value="1"/>
</dbReference>
<evidence type="ECO:0000256" key="5">
    <source>
        <dbReference type="RuleBase" id="RU367124"/>
    </source>
</evidence>
<dbReference type="AlphaFoldDB" id="E0W5F0"/>
<reference evidence="6" key="1">
    <citation type="journal article" date="2011" name="Plant Cell">
        <title>Transcriptional programming and functional interactions within the Phytophthora sojae RXLR effector repertoire.</title>
        <authorList>
            <person name="Wang Q."/>
            <person name="Han C."/>
            <person name="Ferreira A.O."/>
            <person name="Yu X."/>
            <person name="Ye W."/>
            <person name="Tripathy S."/>
            <person name="Kale S.D."/>
            <person name="Gu B."/>
            <person name="Sheng Y."/>
            <person name="Sui Y."/>
            <person name="Wang X."/>
            <person name="Zhang Z."/>
            <person name="Cheng B."/>
            <person name="Dong S."/>
            <person name="Shan W."/>
            <person name="Zheng X."/>
            <person name="Dou D."/>
            <person name="Tyler B.M."/>
            <person name="Wang Y."/>
        </authorList>
    </citation>
    <scope>NUCLEOTIDE SEQUENCE</scope>
    <source>
        <strain evidence="6">P7074</strain>
        <strain evidence="7">P7076</strain>
    </source>
</reference>
<evidence type="ECO:0000313" key="7">
    <source>
        <dbReference type="EMBL" id="AEK80873.1"/>
    </source>
</evidence>
<feature type="chain" id="PRO_5007653025" description="RxLR effector protein" evidence="5">
    <location>
        <begin position="22"/>
        <end position="157"/>
    </location>
</feature>
<comment type="subcellular location">
    <subcellularLocation>
        <location evidence="1 5">Secreted</location>
    </subcellularLocation>
</comment>
<dbReference type="KEGG" id="psoj:PHYSODRAFT_284377"/>
<dbReference type="HOGENOM" id="CLU_1638744_0_0_1"/>
<feature type="signal peptide" evidence="5">
    <location>
        <begin position="1"/>
        <end position="21"/>
    </location>
</feature>
<keyword evidence="4 5" id="KW-0732">Signal</keyword>
<comment type="similarity">
    <text evidence="2 5">Belongs to the RxLR effector family.</text>
</comment>
<proteinExistence type="inferred from homology"/>
<dbReference type="VEuPathDB" id="FungiDB:PHYSODRAFT_284377"/>
<organism evidence="6">
    <name type="scientific">Phytophthora sojae</name>
    <name type="common">Soybean stem and root rot agent</name>
    <name type="synonym">Phytophthora megasperma f. sp. glycines</name>
    <dbReference type="NCBI Taxonomy" id="67593"/>
    <lineage>
        <taxon>Eukaryota</taxon>
        <taxon>Sar</taxon>
        <taxon>Stramenopiles</taxon>
        <taxon>Oomycota</taxon>
        <taxon>Peronosporomycetes</taxon>
        <taxon>Peronosporales</taxon>
        <taxon>Peronosporaceae</taxon>
        <taxon>Phytophthora</taxon>
    </lineage>
</organism>
<gene>
    <name evidence="6" type="primary">Avh</name>
</gene>
<name>E0W5F0_PHYSO</name>
<comment type="domain">
    <text evidence="5">The RxLR-dEER motif acts to carry the protein into the host cell cytoplasm through binding to cell surface phosphatidylinositol-3-phosphate.</text>
</comment>
<dbReference type="OMA" id="ATEPRYE"/>
<accession>E0W5F0</accession>
<evidence type="ECO:0000256" key="2">
    <source>
        <dbReference type="ARBA" id="ARBA00010400"/>
    </source>
</evidence>